<keyword evidence="1" id="KW-1133">Transmembrane helix</keyword>
<name>A0A7C1BB59_UNCW3</name>
<gene>
    <name evidence="2" type="ORF">ENG67_01405</name>
</gene>
<sequence>MLDLNFKPEFERKKKRILSFVPSLVLAVLLVILLILYLKQRSELKSIKSETPIITEEAPEAASSAEKGFDPSQLILRGIVGKDSIYLILMEDLNSSGYIFREGDVISDWIVRYPGGDSVALVSIKGDRKYVFKLGGGIREETLR</sequence>
<organism evidence="2">
    <name type="scientific">candidate division WOR-3 bacterium</name>
    <dbReference type="NCBI Taxonomy" id="2052148"/>
    <lineage>
        <taxon>Bacteria</taxon>
        <taxon>Bacteria division WOR-3</taxon>
    </lineage>
</organism>
<accession>A0A7C1BB59</accession>
<keyword evidence="1" id="KW-0812">Transmembrane</keyword>
<protein>
    <submittedName>
        <fullName evidence="2">Uncharacterized protein</fullName>
    </submittedName>
</protein>
<dbReference type="EMBL" id="DRBW01000052">
    <property type="protein sequence ID" value="HDM89850.1"/>
    <property type="molecule type" value="Genomic_DNA"/>
</dbReference>
<evidence type="ECO:0000313" key="2">
    <source>
        <dbReference type="EMBL" id="HDM89850.1"/>
    </source>
</evidence>
<evidence type="ECO:0000256" key="1">
    <source>
        <dbReference type="SAM" id="Phobius"/>
    </source>
</evidence>
<reference evidence="2" key="1">
    <citation type="journal article" date="2020" name="mSystems">
        <title>Genome- and Community-Level Interaction Insights into Carbon Utilization and Element Cycling Functions of Hydrothermarchaeota in Hydrothermal Sediment.</title>
        <authorList>
            <person name="Zhou Z."/>
            <person name="Liu Y."/>
            <person name="Xu W."/>
            <person name="Pan J."/>
            <person name="Luo Z.H."/>
            <person name="Li M."/>
        </authorList>
    </citation>
    <scope>NUCLEOTIDE SEQUENCE [LARGE SCALE GENOMIC DNA]</scope>
    <source>
        <strain evidence="2">HyVt-237</strain>
    </source>
</reference>
<comment type="caution">
    <text evidence="2">The sequence shown here is derived from an EMBL/GenBank/DDBJ whole genome shotgun (WGS) entry which is preliminary data.</text>
</comment>
<dbReference type="AlphaFoldDB" id="A0A7C1BB59"/>
<proteinExistence type="predicted"/>
<keyword evidence="1" id="KW-0472">Membrane</keyword>
<feature type="transmembrane region" description="Helical" evidence="1">
    <location>
        <begin position="20"/>
        <end position="38"/>
    </location>
</feature>
<dbReference type="Proteomes" id="UP000885931">
    <property type="component" value="Unassembled WGS sequence"/>
</dbReference>